<dbReference type="AlphaFoldDB" id="C4YRK8"/>
<evidence type="ECO:0000259" key="9">
    <source>
        <dbReference type="PROSITE" id="PS50048"/>
    </source>
</evidence>
<feature type="compositionally biased region" description="Polar residues" evidence="7">
    <location>
        <begin position="1"/>
        <end position="14"/>
    </location>
</feature>
<proteinExistence type="predicted"/>
<dbReference type="InterPro" id="IPR001138">
    <property type="entry name" value="Zn2Cys6_DnaBD"/>
</dbReference>
<feature type="transmembrane region" description="Helical" evidence="8">
    <location>
        <begin position="300"/>
        <end position="317"/>
    </location>
</feature>
<feature type="domain" description="Zn(2)-C6 fungal-type" evidence="9">
    <location>
        <begin position="32"/>
        <end position="63"/>
    </location>
</feature>
<evidence type="ECO:0000256" key="2">
    <source>
        <dbReference type="ARBA" id="ARBA00022833"/>
    </source>
</evidence>
<dbReference type="SMART" id="SM00066">
    <property type="entry name" value="GAL4"/>
    <property type="match status" value="1"/>
</dbReference>
<sequence length="528" mass="63282">MPITKNNNIPINSSRGEHQFKQTKKRNRLSLNCFNCKRKKIKCNRQQPCLSCIKSNLESKCEYQQQKWLATPNNKNNGIFQIQRLNDDKINESCQNKKDEIVIPLLRNQEKEEKNVGDGDGLSQLKLLNNILKEPINNNERNEFHEFEHENIGNIESEKYLSGLFENFIKYHEHLLENLELILGIRNKIEKISQLEPLLFKFEIYLDEKYPEIKHHELINTSENEVSFSSSSLSPNKIRNYINMKMILHMIYFYYYLYYERKQLQSLSYTYLKKTLVSHINGIIPHLFKLLSHDNDSNDFRFLITPIIIMINFPILIKLNYCVYKSRYLNPNHNEDLRDDFQYKLKFAKLNKLTQIYKKITEISLSIIISKLNQKHSSEYRQEIIIKIKSYRYILERICNDNEFLSNQTKYYNTIDELSKNNEELSEIIKILEIGMKRYTELKNKMEINTNFENYEKFNEPINKQNLISEIELVSLIPSYSHSQQQQQQQEQEKQRQELLFTDWEQGFNIMSNLDIDKFWSILAQLKK</sequence>
<dbReference type="PaxDb" id="5476-C4YRK8"/>
<dbReference type="SUPFAM" id="SSF57701">
    <property type="entry name" value="Zn2/Cys6 DNA-binding domain"/>
    <property type="match status" value="1"/>
</dbReference>
<dbReference type="HOGENOM" id="CLU_477328_0_0_1"/>
<evidence type="ECO:0000256" key="6">
    <source>
        <dbReference type="ARBA" id="ARBA00023242"/>
    </source>
</evidence>
<keyword evidence="8" id="KW-1133">Transmembrane helix</keyword>
<dbReference type="Proteomes" id="UP000001429">
    <property type="component" value="Chromosome 5"/>
</dbReference>
<evidence type="ECO:0000313" key="10">
    <source>
        <dbReference type="EMBL" id="EEQ46361.1"/>
    </source>
</evidence>
<dbReference type="CDD" id="cd00067">
    <property type="entry name" value="GAL4"/>
    <property type="match status" value="1"/>
</dbReference>
<protein>
    <recommendedName>
        <fullName evidence="9">Zn(2)-C6 fungal-type domain-containing protein</fullName>
    </recommendedName>
</protein>
<organism evidence="10 11">
    <name type="scientific">Candida albicans (strain WO-1)</name>
    <name type="common">Yeast</name>
    <dbReference type="NCBI Taxonomy" id="294748"/>
    <lineage>
        <taxon>Eukaryota</taxon>
        <taxon>Fungi</taxon>
        <taxon>Dikarya</taxon>
        <taxon>Ascomycota</taxon>
        <taxon>Saccharomycotina</taxon>
        <taxon>Pichiomycetes</taxon>
        <taxon>Debaryomycetaceae</taxon>
        <taxon>Candida/Lodderomyces clade</taxon>
        <taxon>Candida</taxon>
    </lineage>
</organism>
<dbReference type="OMA" id="HEFEHEN"/>
<dbReference type="GO" id="GO:0008270">
    <property type="term" value="F:zinc ion binding"/>
    <property type="evidence" value="ECO:0007669"/>
    <property type="project" value="InterPro"/>
</dbReference>
<dbReference type="GO" id="GO:0005634">
    <property type="term" value="C:nucleus"/>
    <property type="evidence" value="ECO:0007669"/>
    <property type="project" value="TreeGrafter"/>
</dbReference>
<dbReference type="PROSITE" id="PS50048">
    <property type="entry name" value="ZN2_CY6_FUNGAL_2"/>
    <property type="match status" value="1"/>
</dbReference>
<evidence type="ECO:0000256" key="1">
    <source>
        <dbReference type="ARBA" id="ARBA00022723"/>
    </source>
</evidence>
<evidence type="ECO:0000256" key="3">
    <source>
        <dbReference type="ARBA" id="ARBA00023015"/>
    </source>
</evidence>
<keyword evidence="11" id="KW-1185">Reference proteome</keyword>
<dbReference type="GO" id="GO:0001228">
    <property type="term" value="F:DNA-binding transcription activator activity, RNA polymerase II-specific"/>
    <property type="evidence" value="ECO:0007669"/>
    <property type="project" value="TreeGrafter"/>
</dbReference>
<dbReference type="PANTHER" id="PTHR31944:SF131">
    <property type="entry name" value="HEME-RESPONSIVE ZINC FINGER TRANSCRIPTION FACTOR HAP1"/>
    <property type="match status" value="1"/>
</dbReference>
<evidence type="ECO:0000256" key="5">
    <source>
        <dbReference type="ARBA" id="ARBA00023163"/>
    </source>
</evidence>
<keyword evidence="5" id="KW-0804">Transcription</keyword>
<reference evidence="10 11" key="1">
    <citation type="journal article" date="2009" name="Nature">
        <title>Evolution of pathogenicity and sexual reproduction in eight Candida genomes.</title>
        <authorList>
            <person name="Butler G."/>
            <person name="Rasmussen M.D."/>
            <person name="Lin M.F."/>
            <person name="Santos M.A."/>
            <person name="Sakthikumar S."/>
            <person name="Munro C.A."/>
            <person name="Rheinbay E."/>
            <person name="Grabherr M."/>
            <person name="Forche A."/>
            <person name="Reedy J.L."/>
            <person name="Agrafioti I."/>
            <person name="Arnaud M.B."/>
            <person name="Bates S."/>
            <person name="Brown A.J."/>
            <person name="Brunke S."/>
            <person name="Costanzo M.C."/>
            <person name="Fitzpatrick D.A."/>
            <person name="de Groot P.W."/>
            <person name="Harris D."/>
            <person name="Hoyer L.L."/>
            <person name="Hube B."/>
            <person name="Klis F.M."/>
            <person name="Kodira C."/>
            <person name="Lennard N."/>
            <person name="Logue M.E."/>
            <person name="Martin R."/>
            <person name="Neiman A.M."/>
            <person name="Nikolaou E."/>
            <person name="Quail M.A."/>
            <person name="Quinn J."/>
            <person name="Santos M.C."/>
            <person name="Schmitzberger F.F."/>
            <person name="Sherlock G."/>
            <person name="Shah P."/>
            <person name="Silverstein K.A."/>
            <person name="Skrzypek M.S."/>
            <person name="Soll D."/>
            <person name="Staggs R."/>
            <person name="Stansfield I."/>
            <person name="Stumpf M.P."/>
            <person name="Sudbery P.E."/>
            <person name="Srikantha T."/>
            <person name="Zeng Q."/>
            <person name="Berman J."/>
            <person name="Berriman M."/>
            <person name="Heitman J."/>
            <person name="Gow N.A."/>
            <person name="Lorenz M.C."/>
            <person name="Birren B.W."/>
            <person name="Kellis M."/>
            <person name="Cuomo C.A."/>
        </authorList>
    </citation>
    <scope>NUCLEOTIDE SEQUENCE [LARGE SCALE GENOMIC DNA]</scope>
    <source>
        <strain evidence="10 11">WO-1</strain>
    </source>
</reference>
<evidence type="ECO:0000256" key="8">
    <source>
        <dbReference type="SAM" id="Phobius"/>
    </source>
</evidence>
<keyword evidence="2" id="KW-0862">Zinc</keyword>
<dbReference type="InterPro" id="IPR051430">
    <property type="entry name" value="Fungal_TF_Env_Response"/>
</dbReference>
<evidence type="ECO:0000313" key="11">
    <source>
        <dbReference type="Proteomes" id="UP000001429"/>
    </source>
</evidence>
<dbReference type="Pfam" id="PF00172">
    <property type="entry name" value="Zn_clus"/>
    <property type="match status" value="1"/>
</dbReference>
<keyword evidence="4" id="KW-0238">DNA-binding</keyword>
<keyword evidence="8" id="KW-0472">Membrane</keyword>
<keyword evidence="3" id="KW-0805">Transcription regulation</keyword>
<dbReference type="Gene3D" id="4.10.240.10">
    <property type="entry name" value="Zn(2)-C6 fungal-type DNA-binding domain"/>
    <property type="match status" value="1"/>
</dbReference>
<dbReference type="VEuPathDB" id="FungiDB:CAWG_04708"/>
<evidence type="ECO:0000256" key="4">
    <source>
        <dbReference type="ARBA" id="ARBA00023125"/>
    </source>
</evidence>
<keyword evidence="8" id="KW-0812">Transmembrane</keyword>
<feature type="transmembrane region" description="Helical" evidence="8">
    <location>
        <begin position="241"/>
        <end position="259"/>
    </location>
</feature>
<dbReference type="GO" id="GO:0000978">
    <property type="term" value="F:RNA polymerase II cis-regulatory region sequence-specific DNA binding"/>
    <property type="evidence" value="ECO:0007669"/>
    <property type="project" value="TreeGrafter"/>
</dbReference>
<name>C4YRK8_CANAW</name>
<dbReference type="EMBL" id="CM000311">
    <property type="protein sequence ID" value="EEQ46361.1"/>
    <property type="molecule type" value="Genomic_DNA"/>
</dbReference>
<feature type="region of interest" description="Disordered" evidence="7">
    <location>
        <begin position="1"/>
        <end position="22"/>
    </location>
</feature>
<accession>C4YRK8</accession>
<keyword evidence="1" id="KW-0479">Metal-binding</keyword>
<dbReference type="InterPro" id="IPR036864">
    <property type="entry name" value="Zn2-C6_fun-type_DNA-bd_sf"/>
</dbReference>
<gene>
    <name evidence="10" type="ORF">CAWG_04708</name>
</gene>
<evidence type="ECO:0000256" key="7">
    <source>
        <dbReference type="SAM" id="MobiDB-lite"/>
    </source>
</evidence>
<keyword evidence="6" id="KW-0539">Nucleus</keyword>
<dbReference type="PANTHER" id="PTHR31944">
    <property type="entry name" value="HEME-RESPONSIVE ZINC FINGER TRANSCRIPTION FACTOR HAP1"/>
    <property type="match status" value="1"/>
</dbReference>